<dbReference type="EMBL" id="JAGQNX010000126">
    <property type="protein sequence ID" value="MCA9308639.1"/>
    <property type="molecule type" value="Genomic_DNA"/>
</dbReference>
<name>A0A955EBY4_UNCKA</name>
<accession>A0A955EBY4</accession>
<evidence type="ECO:0000313" key="2">
    <source>
        <dbReference type="EMBL" id="MCA9308639.1"/>
    </source>
</evidence>
<keyword evidence="1" id="KW-0472">Membrane</keyword>
<feature type="transmembrane region" description="Helical" evidence="1">
    <location>
        <begin position="285"/>
        <end position="305"/>
    </location>
</feature>
<feature type="non-terminal residue" evidence="2">
    <location>
        <position position="518"/>
    </location>
</feature>
<organism evidence="2 3">
    <name type="scientific">candidate division WWE3 bacterium</name>
    <dbReference type="NCBI Taxonomy" id="2053526"/>
    <lineage>
        <taxon>Bacteria</taxon>
        <taxon>Katanobacteria</taxon>
    </lineage>
</organism>
<proteinExistence type="predicted"/>
<gene>
    <name evidence="2" type="ORF">KC980_03940</name>
</gene>
<feature type="transmembrane region" description="Helical" evidence="1">
    <location>
        <begin position="369"/>
        <end position="391"/>
    </location>
</feature>
<feature type="transmembrane region" description="Helical" evidence="1">
    <location>
        <begin position="325"/>
        <end position="349"/>
    </location>
</feature>
<dbReference type="AlphaFoldDB" id="A0A955EBY4"/>
<evidence type="ECO:0000313" key="3">
    <source>
        <dbReference type="Proteomes" id="UP000740557"/>
    </source>
</evidence>
<dbReference type="Proteomes" id="UP000740557">
    <property type="component" value="Unassembled WGS sequence"/>
</dbReference>
<sequence length="518" mass="60599">MYYLNNYLLYSYNDAASLFVRYLSMHSPNNTNYFPLFPPASLLNSIDPINGAILYIFFKLFPAVLALNLLAIMYALLNFGFSYFLFKRITNSKFAVLFALLNTFSVYYLYRVISITPNLYQLFFFPLILYMLLFKKTKPYILSLLLFFMFAFSSYYGLFALLTCGFVYFADFIVAQKLLLVKFKDLLINTALLVVPLFLLILIFFYSSFLHNAKPIQNSVSNTKVVNYRPIEEYYSFSTRPWYFVIPPKNSLYFGNLSKGLYKRIEATNYYLADDYTESEAAGSFMGWHFILGVFTCLIIVGLSFTKYSHYINSKFVHILRHRELVIKSLITITFILLFTHPPSFTISGTTFYTPSYLLFYIAPVFRSLVRFSAVIYLLVLILNYLLFLDLFTQLRSVWSKSLITLFFVFLTYFIFAIKLPVIDTTKPPKEFEFARLNNLSGTIVVYPRGDFKTIFWTPYHKLKILNPSGEIDWHTGISADSISKKLQEPTYLETLNSNNVDYLFYYSKPNDNEYIRE</sequence>
<reference evidence="2" key="2">
    <citation type="journal article" date="2021" name="Microbiome">
        <title>Successional dynamics and alternative stable states in a saline activated sludge microbial community over 9 years.</title>
        <authorList>
            <person name="Wang Y."/>
            <person name="Ye J."/>
            <person name="Ju F."/>
            <person name="Liu L."/>
            <person name="Boyd J.A."/>
            <person name="Deng Y."/>
            <person name="Parks D.H."/>
            <person name="Jiang X."/>
            <person name="Yin X."/>
            <person name="Woodcroft B.J."/>
            <person name="Tyson G.W."/>
            <person name="Hugenholtz P."/>
            <person name="Polz M.F."/>
            <person name="Zhang T."/>
        </authorList>
    </citation>
    <scope>NUCLEOTIDE SEQUENCE</scope>
    <source>
        <strain evidence="2">HKST-UBA79</strain>
    </source>
</reference>
<comment type="caution">
    <text evidence="2">The sequence shown here is derived from an EMBL/GenBank/DDBJ whole genome shotgun (WGS) entry which is preliminary data.</text>
</comment>
<feature type="transmembrane region" description="Helical" evidence="1">
    <location>
        <begin position="186"/>
        <end position="206"/>
    </location>
</feature>
<reference evidence="2" key="1">
    <citation type="submission" date="2020-04" db="EMBL/GenBank/DDBJ databases">
        <authorList>
            <person name="Zhang T."/>
        </authorList>
    </citation>
    <scope>NUCLEOTIDE SEQUENCE</scope>
    <source>
        <strain evidence="2">HKST-UBA79</strain>
    </source>
</reference>
<feature type="transmembrane region" description="Helical" evidence="1">
    <location>
        <begin position="65"/>
        <end position="86"/>
    </location>
</feature>
<evidence type="ECO:0000256" key="1">
    <source>
        <dbReference type="SAM" id="Phobius"/>
    </source>
</evidence>
<keyword evidence="1" id="KW-1133">Transmembrane helix</keyword>
<keyword evidence="1" id="KW-0812">Transmembrane</keyword>
<feature type="transmembrane region" description="Helical" evidence="1">
    <location>
        <begin position="403"/>
        <end position="422"/>
    </location>
</feature>
<feature type="transmembrane region" description="Helical" evidence="1">
    <location>
        <begin position="117"/>
        <end position="135"/>
    </location>
</feature>
<feature type="transmembrane region" description="Helical" evidence="1">
    <location>
        <begin position="141"/>
        <end position="174"/>
    </location>
</feature>
<protein>
    <submittedName>
        <fullName evidence="2">Uncharacterized protein</fullName>
    </submittedName>
</protein>